<evidence type="ECO:0000313" key="3">
    <source>
        <dbReference type="Proteomes" id="UP001153719"/>
    </source>
</evidence>
<name>A0A9W4G6P9_9CYAN</name>
<dbReference type="PANTHER" id="PTHR37525">
    <property type="entry name" value="UPF0175 PROTEIN SSL1255"/>
    <property type="match status" value="1"/>
</dbReference>
<dbReference type="Pfam" id="PF03683">
    <property type="entry name" value="UPF0175"/>
    <property type="match status" value="1"/>
</dbReference>
<gene>
    <name evidence="2" type="ORF">NO713_02362</name>
</gene>
<dbReference type="AlphaFoldDB" id="A0A9W4G6P9"/>
<protein>
    <submittedName>
        <fullName evidence="2">UPF0175 protein</fullName>
    </submittedName>
</protein>
<proteinExistence type="inferred from homology"/>
<evidence type="ECO:0000256" key="1">
    <source>
        <dbReference type="ARBA" id="ARBA00005651"/>
    </source>
</evidence>
<dbReference type="InterPro" id="IPR005368">
    <property type="entry name" value="UPF0175"/>
</dbReference>
<sequence>MMQTVSIQLPESVFSALRKDPEELGKEMRIAAAVKWYELGEISQGKAAEIAGLTRLEFINLLSRYHVSPFQYTPEDITEELASINAKSSD</sequence>
<evidence type="ECO:0000313" key="2">
    <source>
        <dbReference type="EMBL" id="CAD5947924.1"/>
    </source>
</evidence>
<dbReference type="EMBL" id="LR882967">
    <property type="protein sequence ID" value="CAD5947924.1"/>
    <property type="molecule type" value="Genomic_DNA"/>
</dbReference>
<dbReference type="InterPro" id="IPR052264">
    <property type="entry name" value="UPF0175_domain"/>
</dbReference>
<organism evidence="2 3">
    <name type="scientific">Planktothrix pseudagardhii</name>
    <dbReference type="NCBI Taxonomy" id="132604"/>
    <lineage>
        <taxon>Bacteria</taxon>
        <taxon>Bacillati</taxon>
        <taxon>Cyanobacteriota</taxon>
        <taxon>Cyanophyceae</taxon>
        <taxon>Oscillatoriophycideae</taxon>
        <taxon>Oscillatoriales</taxon>
        <taxon>Microcoleaceae</taxon>
        <taxon>Planktothrix</taxon>
    </lineage>
</organism>
<dbReference type="Proteomes" id="UP001153719">
    <property type="component" value="Chromosome"/>
</dbReference>
<comment type="similarity">
    <text evidence="1">Belongs to the UPF0175 family.</text>
</comment>
<accession>A0A9W4G6P9</accession>
<dbReference type="RefSeq" id="WP_254173780.1">
    <property type="nucleotide sequence ID" value="NZ_LR882967.1"/>
</dbReference>
<dbReference type="KEGG" id="ppsu:NO713_02362"/>
<keyword evidence="3" id="KW-1185">Reference proteome</keyword>
<dbReference type="PANTHER" id="PTHR37525:SF1">
    <property type="entry name" value="UPF0175 PROTEIN SSL1255"/>
    <property type="match status" value="1"/>
</dbReference>
<reference evidence="2" key="1">
    <citation type="submission" date="2020-09" db="EMBL/GenBank/DDBJ databases">
        <authorList>
            <person name="Blom J."/>
        </authorList>
    </citation>
    <scope>NUCLEOTIDE SEQUENCE</scope>
    <source>
        <strain evidence="2">No.713</strain>
    </source>
</reference>